<evidence type="ECO:0000313" key="11">
    <source>
        <dbReference type="EMBL" id="PID55663.1"/>
    </source>
</evidence>
<dbReference type="InterPro" id="IPR008144">
    <property type="entry name" value="Guanylate_kin-like_dom"/>
</dbReference>
<comment type="caution">
    <text evidence="11">The sequence shown here is derived from an EMBL/GenBank/DDBJ whole genome shotgun (WGS) entry which is preliminary data.</text>
</comment>
<keyword evidence="9" id="KW-0963">Cytoplasm</keyword>
<evidence type="ECO:0000256" key="9">
    <source>
        <dbReference type="HAMAP-Rule" id="MF_00328"/>
    </source>
</evidence>
<dbReference type="InterPro" id="IPR017665">
    <property type="entry name" value="Guanylate_kinase"/>
</dbReference>
<feature type="domain" description="Guanylate kinase-like" evidence="10">
    <location>
        <begin position="3"/>
        <end position="182"/>
    </location>
</feature>
<comment type="subcellular location">
    <subcellularLocation>
        <location evidence="9">Cytoplasm</location>
    </subcellularLocation>
</comment>
<gene>
    <name evidence="9" type="primary">gmk</name>
    <name evidence="11" type="ORF">CSB45_14900</name>
</gene>
<dbReference type="PANTHER" id="PTHR23117:SF13">
    <property type="entry name" value="GUANYLATE KINASE"/>
    <property type="match status" value="1"/>
</dbReference>
<dbReference type="PROSITE" id="PS00856">
    <property type="entry name" value="GUANYLATE_KINASE_1"/>
    <property type="match status" value="1"/>
</dbReference>
<dbReference type="CDD" id="cd00071">
    <property type="entry name" value="GMPK"/>
    <property type="match status" value="1"/>
</dbReference>
<dbReference type="Proteomes" id="UP000229740">
    <property type="component" value="Unassembled WGS sequence"/>
</dbReference>
<comment type="catalytic activity">
    <reaction evidence="9">
        <text>GMP + ATP = GDP + ADP</text>
        <dbReference type="Rhea" id="RHEA:20780"/>
        <dbReference type="ChEBI" id="CHEBI:30616"/>
        <dbReference type="ChEBI" id="CHEBI:58115"/>
        <dbReference type="ChEBI" id="CHEBI:58189"/>
        <dbReference type="ChEBI" id="CHEBI:456216"/>
        <dbReference type="EC" id="2.7.4.8"/>
    </reaction>
</comment>
<evidence type="ECO:0000256" key="1">
    <source>
        <dbReference type="ARBA" id="ARBA00005790"/>
    </source>
</evidence>
<dbReference type="GO" id="GO:0005524">
    <property type="term" value="F:ATP binding"/>
    <property type="evidence" value="ECO:0007669"/>
    <property type="project" value="UniProtKB-UniRule"/>
</dbReference>
<dbReference type="InterPro" id="IPR020590">
    <property type="entry name" value="Guanylate_kinase_CS"/>
</dbReference>
<dbReference type="GO" id="GO:0005829">
    <property type="term" value="C:cytosol"/>
    <property type="evidence" value="ECO:0007669"/>
    <property type="project" value="TreeGrafter"/>
</dbReference>
<dbReference type="PROSITE" id="PS50052">
    <property type="entry name" value="GUANYLATE_KINASE_2"/>
    <property type="match status" value="1"/>
</dbReference>
<evidence type="ECO:0000256" key="5">
    <source>
        <dbReference type="ARBA" id="ARBA00022741"/>
    </source>
</evidence>
<evidence type="ECO:0000259" key="10">
    <source>
        <dbReference type="PROSITE" id="PS50052"/>
    </source>
</evidence>
<dbReference type="Gene3D" id="3.40.50.300">
    <property type="entry name" value="P-loop containing nucleotide triphosphate hydrolases"/>
    <property type="match status" value="2"/>
</dbReference>
<evidence type="ECO:0000313" key="12">
    <source>
        <dbReference type="Proteomes" id="UP000229740"/>
    </source>
</evidence>
<dbReference type="Gene3D" id="3.30.63.10">
    <property type="entry name" value="Guanylate Kinase phosphate binding domain"/>
    <property type="match status" value="1"/>
</dbReference>
<evidence type="ECO:0000256" key="4">
    <source>
        <dbReference type="ARBA" id="ARBA00022679"/>
    </source>
</evidence>
<dbReference type="SUPFAM" id="SSF52540">
    <property type="entry name" value="P-loop containing nucleoside triphosphate hydrolases"/>
    <property type="match status" value="1"/>
</dbReference>
<feature type="binding site" evidence="9">
    <location>
        <begin position="10"/>
        <end position="17"/>
    </location>
    <ligand>
        <name>ATP</name>
        <dbReference type="ChEBI" id="CHEBI:30616"/>
    </ligand>
</feature>
<name>A0A2G6E0N2_9BACT</name>
<keyword evidence="4 9" id="KW-0808">Transferase</keyword>
<reference evidence="11 12" key="1">
    <citation type="submission" date="2017-10" db="EMBL/GenBank/DDBJ databases">
        <title>Novel microbial diversity and functional potential in the marine mammal oral microbiome.</title>
        <authorList>
            <person name="Dudek N.K."/>
            <person name="Sun C.L."/>
            <person name="Burstein D."/>
            <person name="Kantor R.S."/>
            <person name="Aliaga Goltsman D.S."/>
            <person name="Bik E.M."/>
            <person name="Thomas B.C."/>
            <person name="Banfield J.F."/>
            <person name="Relman D.A."/>
        </authorList>
    </citation>
    <scope>NUCLEOTIDE SEQUENCE [LARGE SCALE GENOMIC DNA]</scope>
    <source>
        <strain evidence="11">DOLZORAL124_49_17</strain>
    </source>
</reference>
<evidence type="ECO:0000256" key="3">
    <source>
        <dbReference type="ARBA" id="ARBA00016296"/>
    </source>
</evidence>
<dbReference type="FunFam" id="3.30.63.10:FF:000002">
    <property type="entry name" value="Guanylate kinase 1"/>
    <property type="match status" value="1"/>
</dbReference>
<comment type="function">
    <text evidence="9">Essential for recycling GMP and indirectly, cGMP.</text>
</comment>
<accession>A0A2G6E0N2</accession>
<proteinExistence type="inferred from homology"/>
<evidence type="ECO:0000256" key="7">
    <source>
        <dbReference type="ARBA" id="ARBA00022840"/>
    </source>
</evidence>
<dbReference type="InterPro" id="IPR027417">
    <property type="entry name" value="P-loop_NTPase"/>
</dbReference>
<dbReference type="GO" id="GO:0004385">
    <property type="term" value="F:GMP kinase activity"/>
    <property type="evidence" value="ECO:0007669"/>
    <property type="project" value="UniProtKB-UniRule"/>
</dbReference>
<keyword evidence="7 9" id="KW-0067">ATP-binding</keyword>
<dbReference type="HAMAP" id="MF_00328">
    <property type="entry name" value="Guanylate_kinase"/>
    <property type="match status" value="1"/>
</dbReference>
<evidence type="ECO:0000256" key="6">
    <source>
        <dbReference type="ARBA" id="ARBA00022777"/>
    </source>
</evidence>
<organism evidence="11 12">
    <name type="scientific">candidate division KSB3 bacterium</name>
    <dbReference type="NCBI Taxonomy" id="2044937"/>
    <lineage>
        <taxon>Bacteria</taxon>
        <taxon>candidate division KSB3</taxon>
    </lineage>
</organism>
<keyword evidence="5 9" id="KW-0547">Nucleotide-binding</keyword>
<dbReference type="EMBL" id="PDPS01000051">
    <property type="protein sequence ID" value="PID55663.1"/>
    <property type="molecule type" value="Genomic_DNA"/>
</dbReference>
<dbReference type="NCBIfam" id="TIGR03263">
    <property type="entry name" value="guanyl_kin"/>
    <property type="match status" value="1"/>
</dbReference>
<evidence type="ECO:0000256" key="2">
    <source>
        <dbReference type="ARBA" id="ARBA00012961"/>
    </source>
</evidence>
<comment type="similarity">
    <text evidence="1 9">Belongs to the guanylate kinase family.</text>
</comment>
<protein>
    <recommendedName>
        <fullName evidence="3 9">Guanylate kinase</fullName>
        <ecNumber evidence="2 9">2.7.4.8</ecNumber>
    </recommendedName>
    <alternativeName>
        <fullName evidence="8 9">GMP kinase</fullName>
    </alternativeName>
</protein>
<dbReference type="SMART" id="SM00072">
    <property type="entry name" value="GuKc"/>
    <property type="match status" value="1"/>
</dbReference>
<evidence type="ECO:0000256" key="8">
    <source>
        <dbReference type="ARBA" id="ARBA00030128"/>
    </source>
</evidence>
<dbReference type="InterPro" id="IPR008145">
    <property type="entry name" value="GK/Ca_channel_bsu"/>
</dbReference>
<keyword evidence="6 9" id="KW-0418">Kinase</keyword>
<dbReference type="PANTHER" id="PTHR23117">
    <property type="entry name" value="GUANYLATE KINASE-RELATED"/>
    <property type="match status" value="1"/>
</dbReference>
<dbReference type="EC" id="2.7.4.8" evidence="2 9"/>
<dbReference type="AlphaFoldDB" id="A0A2G6E0N2"/>
<sequence>MNGRLFIISAPSGAGKTTLLQKVMEQTTGLAFSISHTTREPRPKEKDGVDYHFVSRKEFLSLQEKGVFLESAEVHNNFYGTSGEVVLKQLAEGIDVILDIDVQGAEILRKDSSLDAAFIFIAPPSLAELERRLRQRQTEDEATCKLRVENARKELKEAAKYHYLLVNDDLEEAVVMLRAIILAERAGQHRGFSGQSVAIEGINGKDEK</sequence>
<dbReference type="Pfam" id="PF00625">
    <property type="entry name" value="Guanylate_kin"/>
    <property type="match status" value="1"/>
</dbReference>